<proteinExistence type="predicted"/>
<evidence type="ECO:0000313" key="1">
    <source>
        <dbReference type="EMBL" id="OGY17416.1"/>
    </source>
</evidence>
<evidence type="ECO:0000313" key="2">
    <source>
        <dbReference type="Proteomes" id="UP000177324"/>
    </source>
</evidence>
<protein>
    <recommendedName>
        <fullName evidence="3">Ribbon-helix-helix protein CopG domain-containing protein</fullName>
    </recommendedName>
</protein>
<dbReference type="STRING" id="1797589.A2784_03310"/>
<accession>A0A1G1VPU2</accession>
<dbReference type="AlphaFoldDB" id="A0A1G1VPU2"/>
<name>A0A1G1VPU2_9BACT</name>
<organism evidence="1 2">
    <name type="scientific">Candidatus Chisholmbacteria bacterium RIFCSPHIGHO2_01_FULL_48_12</name>
    <dbReference type="NCBI Taxonomy" id="1797589"/>
    <lineage>
        <taxon>Bacteria</taxon>
        <taxon>Candidatus Chisholmiibacteriota</taxon>
    </lineage>
</organism>
<dbReference type="Proteomes" id="UP000177324">
    <property type="component" value="Unassembled WGS sequence"/>
</dbReference>
<sequence length="79" mass="9323">MLTHRTNVLLTEEDNQLLTLLATRYNTTKGDIIRRAFKTTYPLQKKTKTLAQFLRQGWKLLKKPHQPLNYKALIAYGRH</sequence>
<gene>
    <name evidence="1" type="ORF">A2784_03310</name>
</gene>
<dbReference type="EMBL" id="MHCH01000026">
    <property type="protein sequence ID" value="OGY17416.1"/>
    <property type="molecule type" value="Genomic_DNA"/>
</dbReference>
<evidence type="ECO:0008006" key="3">
    <source>
        <dbReference type="Google" id="ProtNLM"/>
    </source>
</evidence>
<comment type="caution">
    <text evidence="1">The sequence shown here is derived from an EMBL/GenBank/DDBJ whole genome shotgun (WGS) entry which is preliminary data.</text>
</comment>
<reference evidence="1 2" key="1">
    <citation type="journal article" date="2016" name="Nat. Commun.">
        <title>Thousands of microbial genomes shed light on interconnected biogeochemical processes in an aquifer system.</title>
        <authorList>
            <person name="Anantharaman K."/>
            <person name="Brown C.T."/>
            <person name="Hug L.A."/>
            <person name="Sharon I."/>
            <person name="Castelle C.J."/>
            <person name="Probst A.J."/>
            <person name="Thomas B.C."/>
            <person name="Singh A."/>
            <person name="Wilkins M.J."/>
            <person name="Karaoz U."/>
            <person name="Brodie E.L."/>
            <person name="Williams K.H."/>
            <person name="Hubbard S.S."/>
            <person name="Banfield J.F."/>
        </authorList>
    </citation>
    <scope>NUCLEOTIDE SEQUENCE [LARGE SCALE GENOMIC DNA]</scope>
</reference>